<feature type="domain" description="Phospholipase/carboxylesterase/thioesterase" evidence="3">
    <location>
        <begin position="101"/>
        <end position="198"/>
    </location>
</feature>
<evidence type="ECO:0000256" key="2">
    <source>
        <dbReference type="SAM" id="MobiDB-lite"/>
    </source>
</evidence>
<dbReference type="PANTHER" id="PTHR43037">
    <property type="entry name" value="UNNAMED PRODUCT-RELATED"/>
    <property type="match status" value="1"/>
</dbReference>
<dbReference type="HOGENOM" id="CLU_986516_0_0_0"/>
<evidence type="ECO:0000313" key="4">
    <source>
        <dbReference type="EMBL" id="CAD74525.1"/>
    </source>
</evidence>
<dbReference type="PATRIC" id="fig|243090.15.peg.2862"/>
<dbReference type="PANTHER" id="PTHR43037:SF1">
    <property type="entry name" value="BLL1128 PROTEIN"/>
    <property type="match status" value="1"/>
</dbReference>
<reference evidence="4 5" key="1">
    <citation type="journal article" date="2003" name="Proc. Natl. Acad. Sci. U.S.A.">
        <title>Complete genome sequence of the marine planctomycete Pirellula sp. strain 1.</title>
        <authorList>
            <person name="Gloeckner F.O."/>
            <person name="Kube M."/>
            <person name="Bauer M."/>
            <person name="Teeling H."/>
            <person name="Lombardot T."/>
            <person name="Ludwig W."/>
            <person name="Gade D."/>
            <person name="Beck A."/>
            <person name="Borzym K."/>
            <person name="Heitmann K."/>
            <person name="Rabus R."/>
            <person name="Schlesner H."/>
            <person name="Amann R."/>
            <person name="Reinhardt R."/>
        </authorList>
    </citation>
    <scope>NUCLEOTIDE SEQUENCE [LARGE SCALE GENOMIC DNA]</scope>
    <source>
        <strain evidence="5">DSM 10527 / NCIMB 13988 / SH1</strain>
    </source>
</reference>
<evidence type="ECO:0000313" key="5">
    <source>
        <dbReference type="Proteomes" id="UP000001025"/>
    </source>
</evidence>
<dbReference type="GO" id="GO:0016787">
    <property type="term" value="F:hydrolase activity"/>
    <property type="evidence" value="ECO:0007669"/>
    <property type="project" value="InterPro"/>
</dbReference>
<dbReference type="EnsemblBacteria" id="CAD74525">
    <property type="protein sequence ID" value="CAD74525"/>
    <property type="gene ID" value="RB5945"/>
</dbReference>
<evidence type="ECO:0000256" key="1">
    <source>
        <dbReference type="ARBA" id="ARBA00022729"/>
    </source>
</evidence>
<organism evidence="4 5">
    <name type="scientific">Rhodopirellula baltica (strain DSM 10527 / NCIMB 13988 / SH1)</name>
    <dbReference type="NCBI Taxonomy" id="243090"/>
    <lineage>
        <taxon>Bacteria</taxon>
        <taxon>Pseudomonadati</taxon>
        <taxon>Planctomycetota</taxon>
        <taxon>Planctomycetia</taxon>
        <taxon>Pirellulales</taxon>
        <taxon>Pirellulaceae</taxon>
        <taxon>Rhodopirellula</taxon>
    </lineage>
</organism>
<dbReference type="InterPro" id="IPR003140">
    <property type="entry name" value="PLipase/COase/thioEstase"/>
</dbReference>
<dbReference type="STRING" id="243090.RB5945"/>
<dbReference type="InterPro" id="IPR050955">
    <property type="entry name" value="Plant_Biomass_Hydrol_Est"/>
</dbReference>
<accession>Q7UR17</accession>
<evidence type="ECO:0000259" key="3">
    <source>
        <dbReference type="Pfam" id="PF02230"/>
    </source>
</evidence>
<dbReference type="AlphaFoldDB" id="Q7UR17"/>
<protein>
    <recommendedName>
        <fullName evidence="3">Phospholipase/carboxylesterase/thioesterase domain-containing protein</fullName>
    </recommendedName>
</protein>
<dbReference type="InterPro" id="IPR029058">
    <property type="entry name" value="AB_hydrolase_fold"/>
</dbReference>
<feature type="compositionally biased region" description="Polar residues" evidence="2">
    <location>
        <begin position="10"/>
        <end position="21"/>
    </location>
</feature>
<keyword evidence="1" id="KW-0732">Signal</keyword>
<feature type="compositionally biased region" description="Polar residues" evidence="2">
    <location>
        <begin position="33"/>
        <end position="42"/>
    </location>
</feature>
<dbReference type="Gene3D" id="3.40.50.1820">
    <property type="entry name" value="alpha/beta hydrolase"/>
    <property type="match status" value="1"/>
</dbReference>
<dbReference type="EMBL" id="BX294143">
    <property type="protein sequence ID" value="CAD74525.1"/>
    <property type="molecule type" value="Genomic_DNA"/>
</dbReference>
<dbReference type="SUPFAM" id="SSF53474">
    <property type="entry name" value="alpha/beta-Hydrolases"/>
    <property type="match status" value="1"/>
</dbReference>
<name>Q7UR17_RHOBA</name>
<gene>
    <name evidence="4" type="ordered locus">RB5945</name>
</gene>
<proteinExistence type="predicted"/>
<dbReference type="KEGG" id="rba:RB5945"/>
<dbReference type="Pfam" id="PF02230">
    <property type="entry name" value="Abhydrolase_2"/>
    <property type="match status" value="1"/>
</dbReference>
<keyword evidence="5" id="KW-1185">Reference proteome</keyword>
<sequence length="282" mass="31570">MKLISPRRLSLTTPLTDSGQKMSDPFASRMRSYPTQEPSSASPDWRRRPLSIVTPLHYTPSYDYPLVVWLHHRGHNELQVEQVLPHVSVRNYVGVGVRGTQATDVRGWGFDWSEGASSIAAAREAVIEAIEHAQAELSIHSDRILIAGYGSGATMACRIALMEPERFGGVAMMGGQFPSSQSVMREYHRLRERRLPILWQQAINGVDDCPDQLKRGILAAESIRARVEIRQYRGDDVMNAVALRDIDQWCFDTIVQPRTKSTAENSTVRPTEGLSPIDFSAN</sequence>
<dbReference type="OrthoDB" id="270827at2"/>
<feature type="compositionally biased region" description="Polar residues" evidence="2">
    <location>
        <begin position="260"/>
        <end position="269"/>
    </location>
</feature>
<dbReference type="RefSeq" id="WP_011120692.1">
    <property type="nucleotide sequence ID" value="NC_005027.1"/>
</dbReference>
<dbReference type="Proteomes" id="UP000001025">
    <property type="component" value="Chromosome"/>
</dbReference>
<dbReference type="InParanoid" id="Q7UR17"/>
<dbReference type="ESTHER" id="rhoba-q7ur17">
    <property type="family name" value="LYsophospholipase_carboxylesterase"/>
</dbReference>
<feature type="region of interest" description="Disordered" evidence="2">
    <location>
        <begin position="1"/>
        <end position="46"/>
    </location>
</feature>
<feature type="region of interest" description="Disordered" evidence="2">
    <location>
        <begin position="260"/>
        <end position="282"/>
    </location>
</feature>
<dbReference type="eggNOG" id="COG0400">
    <property type="taxonomic scope" value="Bacteria"/>
</dbReference>